<dbReference type="Gene3D" id="3.20.20.70">
    <property type="entry name" value="Aldolase class I"/>
    <property type="match status" value="1"/>
</dbReference>
<evidence type="ECO:0000256" key="6">
    <source>
        <dbReference type="ARBA" id="ARBA00023002"/>
    </source>
</evidence>
<sequence>MSIETNFMGMKIKSPVIVGSCGLTTDMHTLRKIEQAGAGAVILKSVFEEQILQEMSNSLHLSIESGNSSEAYYYIEEHIQEQSLDKYLNLIRQAKMELSIPIIASVNCVSSSQWVSFASKIEQAGADGVELNMFLLPSDVNMTTDDVERFYEDVIRNIKRAVNIPVSVKISHYFSSLARFAQKLSWMGIANLHIFNRFAAQDINIDKMEIEAANVFSSPSELPHLIRWTAILSNIVHCPLTSGGGVHKPEDVIKLLLTGANTVQVVSAIYENGTEFIQEANQRLQSWMKEHDFEKISDFKGRLSVKNNQYTAFHRVQFMKYFAGIK</sequence>
<dbReference type="Proteomes" id="UP000824267">
    <property type="component" value="Unassembled WGS sequence"/>
</dbReference>
<gene>
    <name evidence="13" type="ORF">IAC47_07825</name>
</gene>
<accession>A0A9D1UIS7</accession>
<dbReference type="InterPro" id="IPR013785">
    <property type="entry name" value="Aldolase_TIM"/>
</dbReference>
<evidence type="ECO:0000256" key="10">
    <source>
        <dbReference type="ARBA" id="ARBA00049714"/>
    </source>
</evidence>
<evidence type="ECO:0000256" key="7">
    <source>
        <dbReference type="ARBA" id="ARBA00047685"/>
    </source>
</evidence>
<proteinExistence type="predicted"/>
<dbReference type="GO" id="GO:0005737">
    <property type="term" value="C:cytoplasm"/>
    <property type="evidence" value="ECO:0007669"/>
    <property type="project" value="InterPro"/>
</dbReference>
<dbReference type="Pfam" id="PF01180">
    <property type="entry name" value="DHO_dh"/>
    <property type="match status" value="1"/>
</dbReference>
<keyword evidence="6" id="KW-0560">Oxidoreductase</keyword>
<comment type="function">
    <text evidence="9">Involved in pyrimidine base degradation. Catalyzes physiologically the reduction of uracil to 5,6-dihydrouracil (DHU) by using NADH as a specific cosubstrate. It also catalyzes the reverse reaction and the reduction of thymine to 5,6-dihydrothymine (DHT).</text>
</comment>
<evidence type="ECO:0000256" key="3">
    <source>
        <dbReference type="ARBA" id="ARBA00022630"/>
    </source>
</evidence>
<organism evidence="13 14">
    <name type="scientific">Candidatus Onthomorpha intestinigallinarum</name>
    <dbReference type="NCBI Taxonomy" id="2840880"/>
    <lineage>
        <taxon>Bacteria</taxon>
        <taxon>Pseudomonadati</taxon>
        <taxon>Bacteroidota</taxon>
        <taxon>Bacteroidia</taxon>
        <taxon>Bacteroidales</taxon>
        <taxon>Candidatus Onthomorpha</taxon>
    </lineage>
</organism>
<reference evidence="13" key="1">
    <citation type="journal article" date="2021" name="PeerJ">
        <title>Extensive microbial diversity within the chicken gut microbiome revealed by metagenomics and culture.</title>
        <authorList>
            <person name="Gilroy R."/>
            <person name="Ravi A."/>
            <person name="Getino M."/>
            <person name="Pursley I."/>
            <person name="Horton D.L."/>
            <person name="Alikhan N.F."/>
            <person name="Baker D."/>
            <person name="Gharbi K."/>
            <person name="Hall N."/>
            <person name="Watson M."/>
            <person name="Adriaenssens E.M."/>
            <person name="Foster-Nyarko E."/>
            <person name="Jarju S."/>
            <person name="Secka A."/>
            <person name="Antonio M."/>
            <person name="Oren A."/>
            <person name="Chaudhuri R.R."/>
            <person name="La Ragione R."/>
            <person name="Hildebrand F."/>
            <person name="Pallen M.J."/>
        </authorList>
    </citation>
    <scope>NUCLEOTIDE SEQUENCE</scope>
    <source>
        <strain evidence="13">Gambia16-930</strain>
    </source>
</reference>
<dbReference type="PIRSF" id="PIRSF000164">
    <property type="entry name" value="DHO_oxidase"/>
    <property type="match status" value="1"/>
</dbReference>
<keyword evidence="5" id="KW-0665">Pyrimidine biosynthesis</keyword>
<evidence type="ECO:0000256" key="2">
    <source>
        <dbReference type="ARBA" id="ARBA00004725"/>
    </source>
</evidence>
<dbReference type="InterPro" id="IPR005720">
    <property type="entry name" value="Dihydroorotate_DH_cat"/>
</dbReference>
<dbReference type="GO" id="GO:0050661">
    <property type="term" value="F:NADP binding"/>
    <property type="evidence" value="ECO:0007669"/>
    <property type="project" value="TreeGrafter"/>
</dbReference>
<dbReference type="EMBL" id="DXGG01000244">
    <property type="protein sequence ID" value="HIW88156.1"/>
    <property type="molecule type" value="Genomic_DNA"/>
</dbReference>
<dbReference type="EC" id="1.3.1.1" evidence="11"/>
<keyword evidence="3" id="KW-0285">Flavoprotein</keyword>
<comment type="catalytic activity">
    <reaction evidence="8">
        <text>5,6-dihydrouracil + NAD(+) = uracil + NADH + H(+)</text>
        <dbReference type="Rhea" id="RHEA:20189"/>
        <dbReference type="ChEBI" id="CHEBI:15378"/>
        <dbReference type="ChEBI" id="CHEBI:15901"/>
        <dbReference type="ChEBI" id="CHEBI:17568"/>
        <dbReference type="ChEBI" id="CHEBI:57540"/>
        <dbReference type="ChEBI" id="CHEBI:57945"/>
        <dbReference type="EC" id="1.3.1.1"/>
    </reaction>
</comment>
<evidence type="ECO:0000313" key="13">
    <source>
        <dbReference type="EMBL" id="HIW88156.1"/>
    </source>
</evidence>
<dbReference type="InterPro" id="IPR012135">
    <property type="entry name" value="Dihydroorotate_DH_1_2"/>
</dbReference>
<keyword evidence="4" id="KW-0288">FMN</keyword>
<comment type="subunit">
    <text evidence="10">Heterotetramer of 2 PreA and 2 PreT subunits.</text>
</comment>
<evidence type="ECO:0000256" key="1">
    <source>
        <dbReference type="ARBA" id="ARBA00001917"/>
    </source>
</evidence>
<name>A0A9D1UIS7_9BACT</name>
<dbReference type="PANTHER" id="PTHR43073:SF2">
    <property type="entry name" value="DIHYDROPYRIMIDINE DEHYDROGENASE [NADP(+)]"/>
    <property type="match status" value="1"/>
</dbReference>
<evidence type="ECO:0000256" key="8">
    <source>
        <dbReference type="ARBA" id="ARBA00048792"/>
    </source>
</evidence>
<dbReference type="NCBIfam" id="NF005741">
    <property type="entry name" value="PRK07565.1"/>
    <property type="match status" value="1"/>
</dbReference>
<dbReference type="SUPFAM" id="SSF51395">
    <property type="entry name" value="FMN-linked oxidoreductases"/>
    <property type="match status" value="1"/>
</dbReference>
<comment type="catalytic activity">
    <reaction evidence="7">
        <text>5,6-dihydrothymine + NAD(+) = thymine + NADH + H(+)</text>
        <dbReference type="Rhea" id="RHEA:28791"/>
        <dbReference type="ChEBI" id="CHEBI:15378"/>
        <dbReference type="ChEBI" id="CHEBI:17821"/>
        <dbReference type="ChEBI" id="CHEBI:27468"/>
        <dbReference type="ChEBI" id="CHEBI:57540"/>
        <dbReference type="ChEBI" id="CHEBI:57945"/>
        <dbReference type="EC" id="1.3.1.1"/>
    </reaction>
</comment>
<evidence type="ECO:0000259" key="12">
    <source>
        <dbReference type="Pfam" id="PF01180"/>
    </source>
</evidence>
<dbReference type="GO" id="GO:0006210">
    <property type="term" value="P:thymine catabolic process"/>
    <property type="evidence" value="ECO:0007669"/>
    <property type="project" value="TreeGrafter"/>
</dbReference>
<dbReference type="AlphaFoldDB" id="A0A9D1UIS7"/>
<evidence type="ECO:0000313" key="14">
    <source>
        <dbReference type="Proteomes" id="UP000824267"/>
    </source>
</evidence>
<evidence type="ECO:0000256" key="11">
    <source>
        <dbReference type="ARBA" id="ARBA00049728"/>
    </source>
</evidence>
<evidence type="ECO:0000256" key="4">
    <source>
        <dbReference type="ARBA" id="ARBA00022643"/>
    </source>
</evidence>
<dbReference type="GO" id="GO:0004159">
    <property type="term" value="F:dihydropyrimidine dehydrogenase (NAD+) activity"/>
    <property type="evidence" value="ECO:0007669"/>
    <property type="project" value="UniProtKB-EC"/>
</dbReference>
<dbReference type="GO" id="GO:0004152">
    <property type="term" value="F:dihydroorotate dehydrogenase activity"/>
    <property type="evidence" value="ECO:0007669"/>
    <property type="project" value="InterPro"/>
</dbReference>
<comment type="pathway">
    <text evidence="2">Pyrimidine metabolism; UMP biosynthesis via de novo pathway.</text>
</comment>
<dbReference type="GO" id="GO:0006212">
    <property type="term" value="P:uracil catabolic process"/>
    <property type="evidence" value="ECO:0007669"/>
    <property type="project" value="TreeGrafter"/>
</dbReference>
<evidence type="ECO:0000256" key="5">
    <source>
        <dbReference type="ARBA" id="ARBA00022975"/>
    </source>
</evidence>
<reference evidence="13" key="2">
    <citation type="submission" date="2021-04" db="EMBL/GenBank/DDBJ databases">
        <authorList>
            <person name="Gilroy R."/>
        </authorList>
    </citation>
    <scope>NUCLEOTIDE SEQUENCE</scope>
    <source>
        <strain evidence="13">Gambia16-930</strain>
    </source>
</reference>
<feature type="domain" description="Dihydroorotate dehydrogenase catalytic" evidence="12">
    <location>
        <begin position="3"/>
        <end position="288"/>
    </location>
</feature>
<dbReference type="GO" id="GO:0002058">
    <property type="term" value="F:uracil binding"/>
    <property type="evidence" value="ECO:0007669"/>
    <property type="project" value="TreeGrafter"/>
</dbReference>
<dbReference type="PANTHER" id="PTHR43073">
    <property type="entry name" value="DIHYDROPYRIMIDINE DEHYDROGENASE [NADP(+)]"/>
    <property type="match status" value="1"/>
</dbReference>
<dbReference type="GO" id="GO:0006222">
    <property type="term" value="P:UMP biosynthetic process"/>
    <property type="evidence" value="ECO:0007669"/>
    <property type="project" value="InterPro"/>
</dbReference>
<evidence type="ECO:0000256" key="9">
    <source>
        <dbReference type="ARBA" id="ARBA00049578"/>
    </source>
</evidence>
<comment type="cofactor">
    <cofactor evidence="1">
        <name>FMN</name>
        <dbReference type="ChEBI" id="CHEBI:58210"/>
    </cofactor>
</comment>
<comment type="caution">
    <text evidence="13">The sequence shown here is derived from an EMBL/GenBank/DDBJ whole genome shotgun (WGS) entry which is preliminary data.</text>
</comment>
<protein>
    <recommendedName>
        <fullName evidence="11">dihydrouracil dehydrogenase (NAD(+))</fullName>
        <ecNumber evidence="11">1.3.1.1</ecNumber>
    </recommendedName>
</protein>